<name>A0A1T4NWD4_9LACT</name>
<dbReference type="InterPro" id="IPR004843">
    <property type="entry name" value="Calcineurin-like_PHP"/>
</dbReference>
<dbReference type="EMBL" id="FUWO01000024">
    <property type="protein sequence ID" value="SJZ83367.1"/>
    <property type="molecule type" value="Genomic_DNA"/>
</dbReference>
<dbReference type="OrthoDB" id="384253at2"/>
<dbReference type="PANTHER" id="PTHR42850:SF4">
    <property type="entry name" value="ZINC-DEPENDENT ENDOPOLYPHOSPHATASE"/>
    <property type="match status" value="1"/>
</dbReference>
<evidence type="ECO:0000259" key="1">
    <source>
        <dbReference type="Pfam" id="PF00149"/>
    </source>
</evidence>
<dbReference type="GO" id="GO:0008803">
    <property type="term" value="F:bis(5'-nucleosyl)-tetraphosphatase (symmetrical) activity"/>
    <property type="evidence" value="ECO:0007669"/>
    <property type="project" value="TreeGrafter"/>
</dbReference>
<dbReference type="AlphaFoldDB" id="A0A1T4NWD4"/>
<evidence type="ECO:0000313" key="3">
    <source>
        <dbReference type="Proteomes" id="UP000189941"/>
    </source>
</evidence>
<keyword evidence="3" id="KW-1185">Reference proteome</keyword>
<dbReference type="GO" id="GO:0005737">
    <property type="term" value="C:cytoplasm"/>
    <property type="evidence" value="ECO:0007669"/>
    <property type="project" value="TreeGrafter"/>
</dbReference>
<accession>A0A1T4NWD4</accession>
<gene>
    <name evidence="2" type="ORF">SAMN02746011_01879</name>
</gene>
<dbReference type="InterPro" id="IPR050126">
    <property type="entry name" value="Ap4A_hydrolase"/>
</dbReference>
<dbReference type="RefSeq" id="WP_078756553.1">
    <property type="nucleotide sequence ID" value="NZ_FUWO01000024.1"/>
</dbReference>
<dbReference type="STRING" id="1121925.SAMN02746011_01879"/>
<dbReference type="Gene3D" id="3.60.21.10">
    <property type="match status" value="1"/>
</dbReference>
<evidence type="ECO:0000313" key="2">
    <source>
        <dbReference type="EMBL" id="SJZ83367.1"/>
    </source>
</evidence>
<dbReference type="CDD" id="cd00144">
    <property type="entry name" value="MPP_PPP_family"/>
    <property type="match status" value="1"/>
</dbReference>
<feature type="domain" description="Calcineurin-like phosphoesterase" evidence="1">
    <location>
        <begin position="6"/>
        <end position="190"/>
    </location>
</feature>
<reference evidence="3" key="1">
    <citation type="submission" date="2017-02" db="EMBL/GenBank/DDBJ databases">
        <authorList>
            <person name="Varghese N."/>
            <person name="Submissions S."/>
        </authorList>
    </citation>
    <scope>NUCLEOTIDE SEQUENCE [LARGE SCALE GENOMIC DNA]</scope>
    <source>
        <strain evidence="3">DSM 15739</strain>
    </source>
</reference>
<dbReference type="Pfam" id="PF00149">
    <property type="entry name" value="Metallophos"/>
    <property type="match status" value="1"/>
</dbReference>
<dbReference type="PRINTS" id="PR00114">
    <property type="entry name" value="STPHPHTASE"/>
</dbReference>
<proteinExistence type="predicted"/>
<dbReference type="PANTHER" id="PTHR42850">
    <property type="entry name" value="METALLOPHOSPHOESTERASE"/>
    <property type="match status" value="1"/>
</dbReference>
<dbReference type="InterPro" id="IPR029052">
    <property type="entry name" value="Metallo-depent_PP-like"/>
</dbReference>
<protein>
    <submittedName>
        <fullName evidence="2">Serine/threonine protein phosphatase 1</fullName>
    </submittedName>
</protein>
<sequence>MKERAFVIGDIHGEYQMLKQLLTYWSPEEEELIFVGDLIDRGPQIFKTLELVWSLQKEYDAKVIRGNHEALFLDFLQHPNQAWDLYQRNGGATTLASLNHLALDEINDYPLDKLVNLTTENYPYLMAWLENLPLYLEYGEWIIVHAGVDLQLTNWQQSKPSDFYWIRDPFHLGDNRTGKKIIFGHTPVKFLNATPGDLSTWHHQGKFGIDGGAVYGGDLIGIHITQSGELLKEDHVTHH</sequence>
<dbReference type="GO" id="GO:0110154">
    <property type="term" value="P:RNA decapping"/>
    <property type="evidence" value="ECO:0007669"/>
    <property type="project" value="TreeGrafter"/>
</dbReference>
<dbReference type="GO" id="GO:0016791">
    <property type="term" value="F:phosphatase activity"/>
    <property type="evidence" value="ECO:0007669"/>
    <property type="project" value="TreeGrafter"/>
</dbReference>
<organism evidence="2 3">
    <name type="scientific">Globicatella sulfidifaciens DSM 15739</name>
    <dbReference type="NCBI Taxonomy" id="1121925"/>
    <lineage>
        <taxon>Bacteria</taxon>
        <taxon>Bacillati</taxon>
        <taxon>Bacillota</taxon>
        <taxon>Bacilli</taxon>
        <taxon>Lactobacillales</taxon>
        <taxon>Aerococcaceae</taxon>
        <taxon>Globicatella</taxon>
    </lineage>
</organism>
<dbReference type="SUPFAM" id="SSF56300">
    <property type="entry name" value="Metallo-dependent phosphatases"/>
    <property type="match status" value="1"/>
</dbReference>
<dbReference type="InterPro" id="IPR006186">
    <property type="entry name" value="Ser/Thr-sp_prot-phosphatase"/>
</dbReference>
<dbReference type="Proteomes" id="UP000189941">
    <property type="component" value="Unassembled WGS sequence"/>
</dbReference>